<evidence type="ECO:0000313" key="1">
    <source>
        <dbReference type="EMBL" id="PVH39175.1"/>
    </source>
</evidence>
<gene>
    <name evidence="1" type="ORF">PAHAL_5G448700</name>
</gene>
<organism evidence="1">
    <name type="scientific">Panicum hallii</name>
    <dbReference type="NCBI Taxonomy" id="206008"/>
    <lineage>
        <taxon>Eukaryota</taxon>
        <taxon>Viridiplantae</taxon>
        <taxon>Streptophyta</taxon>
        <taxon>Embryophyta</taxon>
        <taxon>Tracheophyta</taxon>
        <taxon>Spermatophyta</taxon>
        <taxon>Magnoliopsida</taxon>
        <taxon>Liliopsida</taxon>
        <taxon>Poales</taxon>
        <taxon>Poaceae</taxon>
        <taxon>PACMAD clade</taxon>
        <taxon>Panicoideae</taxon>
        <taxon>Panicodae</taxon>
        <taxon>Paniceae</taxon>
        <taxon>Panicinae</taxon>
        <taxon>Panicum</taxon>
        <taxon>Panicum sect. Panicum</taxon>
    </lineage>
</organism>
<protein>
    <recommendedName>
        <fullName evidence="2">DUF834 domain-containing protein</fullName>
    </recommendedName>
</protein>
<sequence>MACLELEGTAASPAYTRAWWWRQTGSRWTGGVRRLQGGLGPWGDGSAERRSESARAVVALVGDEAEVGDETMRRAPVREEEARRGETARGCCGGAAGGLGGTDRRSAGANRRGRWWHWWETRRRRGTRRCAVRPCARRRPGGARRPVPRGCCGGAAARWREERVRAAWLL</sequence>
<dbReference type="AlphaFoldDB" id="A0A2T8INC4"/>
<dbReference type="EMBL" id="CM008050">
    <property type="protein sequence ID" value="PVH39175.1"/>
    <property type="molecule type" value="Genomic_DNA"/>
</dbReference>
<reference evidence="1" key="1">
    <citation type="submission" date="2018-04" db="EMBL/GenBank/DDBJ databases">
        <title>WGS assembly of Panicum hallii.</title>
        <authorList>
            <person name="Lovell J."/>
            <person name="Jenkins J."/>
            <person name="Lowry D."/>
            <person name="Mamidi S."/>
            <person name="Sreedasyam A."/>
            <person name="Weng X."/>
            <person name="Barry K."/>
            <person name="Bonette J."/>
            <person name="Campitelli B."/>
            <person name="Daum C."/>
            <person name="Gordon S."/>
            <person name="Gould B."/>
            <person name="Lipzen A."/>
            <person name="Macqueen A."/>
            <person name="Palacio-Mejia J."/>
            <person name="Plott C."/>
            <person name="Shakirov E."/>
            <person name="Shu S."/>
            <person name="Yoshinaga Y."/>
            <person name="Zane M."/>
            <person name="Rokhsar D."/>
            <person name="Grimwood J."/>
            <person name="Schmutz J."/>
            <person name="Juenger T."/>
        </authorList>
    </citation>
    <scope>NUCLEOTIDE SEQUENCE [LARGE SCALE GENOMIC DNA]</scope>
    <source>
        <strain evidence="1">FIL2</strain>
    </source>
</reference>
<dbReference type="Proteomes" id="UP000243499">
    <property type="component" value="Chromosome 5"/>
</dbReference>
<accession>A0A2T8INC4</accession>
<evidence type="ECO:0008006" key="2">
    <source>
        <dbReference type="Google" id="ProtNLM"/>
    </source>
</evidence>
<name>A0A2T8INC4_9POAL</name>
<dbReference type="Gramene" id="PVH39175">
    <property type="protein sequence ID" value="PVH39175"/>
    <property type="gene ID" value="PAHAL_5G448700"/>
</dbReference>
<proteinExistence type="predicted"/>